<comment type="caution">
    <text evidence="1">The sequence shown here is derived from an EMBL/GenBank/DDBJ whole genome shotgun (WGS) entry which is preliminary data.</text>
</comment>
<organism evidence="1 2">
    <name type="scientific">Melastoma candidum</name>
    <dbReference type="NCBI Taxonomy" id="119954"/>
    <lineage>
        <taxon>Eukaryota</taxon>
        <taxon>Viridiplantae</taxon>
        <taxon>Streptophyta</taxon>
        <taxon>Embryophyta</taxon>
        <taxon>Tracheophyta</taxon>
        <taxon>Spermatophyta</taxon>
        <taxon>Magnoliopsida</taxon>
        <taxon>eudicotyledons</taxon>
        <taxon>Gunneridae</taxon>
        <taxon>Pentapetalae</taxon>
        <taxon>rosids</taxon>
        <taxon>malvids</taxon>
        <taxon>Myrtales</taxon>
        <taxon>Melastomataceae</taxon>
        <taxon>Melastomatoideae</taxon>
        <taxon>Melastomateae</taxon>
        <taxon>Melastoma</taxon>
    </lineage>
</organism>
<evidence type="ECO:0000313" key="1">
    <source>
        <dbReference type="EMBL" id="KAI4387499.1"/>
    </source>
</evidence>
<dbReference type="EMBL" id="CM042881">
    <property type="protein sequence ID" value="KAI4387499.1"/>
    <property type="molecule type" value="Genomic_DNA"/>
</dbReference>
<gene>
    <name evidence="1" type="ORF">MLD38_005327</name>
</gene>
<protein>
    <submittedName>
        <fullName evidence="1">Uncharacterized protein</fullName>
    </submittedName>
</protein>
<name>A0ACB9SCF0_9MYRT</name>
<keyword evidence="2" id="KW-1185">Reference proteome</keyword>
<sequence>MGSHSNDDTYLKVVVPKRIALFESIKAEQLSHLRSIAGGPIKITLEDGAIKEGRKWETSPLDVAKGISKSLAASGLIAQVDGVLWDMTRPLEGDCELKIFNFDHNEGRDTFWHSSAHILGQALDMEYGCKLSALGLARPGERASTMMHFMENWASTKITKSKLRLVQEKQPFERIEVTRDQALDMFSENPFKVEIIND</sequence>
<accession>A0ACB9SCF0</accession>
<proteinExistence type="predicted"/>
<dbReference type="Proteomes" id="UP001057402">
    <property type="component" value="Chromosome 2"/>
</dbReference>
<evidence type="ECO:0000313" key="2">
    <source>
        <dbReference type="Proteomes" id="UP001057402"/>
    </source>
</evidence>
<reference evidence="2" key="1">
    <citation type="journal article" date="2023" name="Front. Plant Sci.">
        <title>Chromosomal-level genome assembly of Melastoma candidum provides insights into trichome evolution.</title>
        <authorList>
            <person name="Zhong Y."/>
            <person name="Wu W."/>
            <person name="Sun C."/>
            <person name="Zou P."/>
            <person name="Liu Y."/>
            <person name="Dai S."/>
            <person name="Zhou R."/>
        </authorList>
    </citation>
    <scope>NUCLEOTIDE SEQUENCE [LARGE SCALE GENOMIC DNA]</scope>
</reference>